<dbReference type="GO" id="GO:0004519">
    <property type="term" value="F:endonuclease activity"/>
    <property type="evidence" value="ECO:0007669"/>
    <property type="project" value="UniProtKB-KW"/>
</dbReference>
<dbReference type="STRING" id="1656094.BFC18_00265"/>
<proteinExistence type="predicted"/>
<reference evidence="2 3" key="1">
    <citation type="submission" date="2016-08" db="EMBL/GenBank/DDBJ databases">
        <authorList>
            <person name="Seilhamer J.J."/>
        </authorList>
    </citation>
    <scope>NUCLEOTIDE SEQUENCE [LARGE SCALE GENOMIC DNA]</scope>
    <source>
        <strain evidence="2 3">KCTC 42603</strain>
    </source>
</reference>
<dbReference type="Gene3D" id="3.60.10.10">
    <property type="entry name" value="Endonuclease/exonuclease/phosphatase"/>
    <property type="match status" value="1"/>
</dbReference>
<dbReference type="EMBL" id="MDHN01000034">
    <property type="protein sequence ID" value="OFC69878.1"/>
    <property type="molecule type" value="Genomic_DNA"/>
</dbReference>
<keyword evidence="2" id="KW-0255">Endonuclease</keyword>
<dbReference type="Proteomes" id="UP000175691">
    <property type="component" value="Unassembled WGS sequence"/>
</dbReference>
<keyword evidence="2" id="KW-0378">Hydrolase</keyword>
<evidence type="ECO:0000313" key="2">
    <source>
        <dbReference type="EMBL" id="OFC69878.1"/>
    </source>
</evidence>
<dbReference type="Pfam" id="PF03372">
    <property type="entry name" value="Exo_endo_phos"/>
    <property type="match status" value="1"/>
</dbReference>
<dbReference type="OrthoDB" id="5293344at2"/>
<dbReference type="RefSeq" id="WP_070126328.1">
    <property type="nucleotide sequence ID" value="NZ_MDHN01000034.1"/>
</dbReference>
<sequence>MCRIVTYNIHSGVGRDNKHDYRRIGSYLAEIGADIVLLQEMDTRPEHRDISTDVRDICASQVFELVPSPAIELESGWYGNAVLTRFPVISNETLDVSMDGFQPRNVQAVELLTPSGPLTVINTHKGLKKQERRSQFAKLHEYIEKRITDRPVPLVLAGDFNEWQFFTKAFKAIDEVLIQHKVGATFPSNFPIFSLDRVWTSPNIKTRRVKRLKNQQTRLLSDHLPVCIDIRLPEQEVSPETVQTQAMAG</sequence>
<name>A0A1E7Z8M2_9ALTE</name>
<organism evidence="2 3">
    <name type="scientific">Alteromonas confluentis</name>
    <dbReference type="NCBI Taxonomy" id="1656094"/>
    <lineage>
        <taxon>Bacteria</taxon>
        <taxon>Pseudomonadati</taxon>
        <taxon>Pseudomonadota</taxon>
        <taxon>Gammaproteobacteria</taxon>
        <taxon>Alteromonadales</taxon>
        <taxon>Alteromonadaceae</taxon>
        <taxon>Alteromonas/Salinimonas group</taxon>
        <taxon>Alteromonas</taxon>
    </lineage>
</organism>
<gene>
    <name evidence="2" type="ORF">BFC18_00265</name>
</gene>
<evidence type="ECO:0000259" key="1">
    <source>
        <dbReference type="Pfam" id="PF03372"/>
    </source>
</evidence>
<dbReference type="PANTHER" id="PTHR14859:SF15">
    <property type="entry name" value="ENDONUCLEASE_EXONUCLEASE_PHOSPHATASE DOMAIN-CONTAINING PROTEIN"/>
    <property type="match status" value="1"/>
</dbReference>
<dbReference type="AlphaFoldDB" id="A0A1E7Z8M2"/>
<dbReference type="InterPro" id="IPR051916">
    <property type="entry name" value="GPI-anchor_lipid_remodeler"/>
</dbReference>
<dbReference type="SUPFAM" id="SSF56219">
    <property type="entry name" value="DNase I-like"/>
    <property type="match status" value="1"/>
</dbReference>
<protein>
    <submittedName>
        <fullName evidence="2">Endonuclease</fullName>
    </submittedName>
</protein>
<comment type="caution">
    <text evidence="2">The sequence shown here is derived from an EMBL/GenBank/DDBJ whole genome shotgun (WGS) entry which is preliminary data.</text>
</comment>
<feature type="domain" description="Endonuclease/exonuclease/phosphatase" evidence="1">
    <location>
        <begin position="5"/>
        <end position="223"/>
    </location>
</feature>
<keyword evidence="3" id="KW-1185">Reference proteome</keyword>
<keyword evidence="2" id="KW-0540">Nuclease</keyword>
<dbReference type="PANTHER" id="PTHR14859">
    <property type="entry name" value="CALCOFLUOR WHITE HYPERSENSITIVE PROTEIN PRECURSOR"/>
    <property type="match status" value="1"/>
</dbReference>
<dbReference type="InterPro" id="IPR005135">
    <property type="entry name" value="Endo/exonuclease/phosphatase"/>
</dbReference>
<evidence type="ECO:0000313" key="3">
    <source>
        <dbReference type="Proteomes" id="UP000175691"/>
    </source>
</evidence>
<dbReference type="GO" id="GO:0016020">
    <property type="term" value="C:membrane"/>
    <property type="evidence" value="ECO:0007669"/>
    <property type="project" value="GOC"/>
</dbReference>
<accession>A0A1E7Z8M2</accession>
<dbReference type="GO" id="GO:0006506">
    <property type="term" value="P:GPI anchor biosynthetic process"/>
    <property type="evidence" value="ECO:0007669"/>
    <property type="project" value="TreeGrafter"/>
</dbReference>
<dbReference type="InterPro" id="IPR036691">
    <property type="entry name" value="Endo/exonu/phosph_ase_sf"/>
</dbReference>